<dbReference type="InterPro" id="IPR051658">
    <property type="entry name" value="UBLCP1"/>
</dbReference>
<dbReference type="SMART" id="SM00577">
    <property type="entry name" value="CPDc"/>
    <property type="match status" value="1"/>
</dbReference>
<dbReference type="InterPro" id="IPR023214">
    <property type="entry name" value="HAD_sf"/>
</dbReference>
<dbReference type="OrthoDB" id="1711508at2759"/>
<evidence type="ECO:0000256" key="1">
    <source>
        <dbReference type="SAM" id="MobiDB-lite"/>
    </source>
</evidence>
<dbReference type="GO" id="GO:0004722">
    <property type="term" value="F:protein serine/threonine phosphatase activity"/>
    <property type="evidence" value="ECO:0007669"/>
    <property type="project" value="TreeGrafter"/>
</dbReference>
<dbReference type="PROSITE" id="PS50969">
    <property type="entry name" value="FCP1"/>
    <property type="match status" value="1"/>
</dbReference>
<protein>
    <submittedName>
        <fullName evidence="7">FCP1 homology domain-containing protein</fullName>
    </submittedName>
</protein>
<dbReference type="Proteomes" id="UP000321570">
    <property type="component" value="Unassembled WGS sequence"/>
</dbReference>
<dbReference type="InterPro" id="IPR036412">
    <property type="entry name" value="HAD-like_sf"/>
</dbReference>
<sequence length="390" mass="45201">MTDESVGVIKVKFGKTLHELNGFTKSSLVKDVKEKLYELTNVPPKNQKLLGLTVEKGQVLSDELPLRFVILKSNTKWMLMGSTDEERQRVIEITAVDPPDIIDDYDFTEEDLEVFKRPENLDKLEKRCKSYKFVKIAEFRPGKRLLVLDIDYTIFDHLTPAESVQHLMRPYLIQFLTRSYECYDIAIWSATSMTWILAKTSQMNLISQTIVNRVRQRHLNNIDDENPDDVRNLGADLDDSDRPFKICLLVDSGAMISVNLPDHGVKSVKPLAVIWRKFPQFGPQNTIMFDDVRRNFAMNPGSGLRIHSYRDANVNFAEDRELKHLADYLELIAKREPDFQRLNHDKWSQYLEKHRRHLSANQKRTSSDEATEENCSESNNNADQKRPSLS</sequence>
<reference evidence="4 6" key="3">
    <citation type="submission" date="2019-07" db="EMBL/GenBank/DDBJ databases">
        <authorList>
            <person name="Jastrzebski P J."/>
            <person name="Paukszto L."/>
            <person name="Jastrzebski P J."/>
        </authorList>
    </citation>
    <scope>NUCLEOTIDE SEQUENCE [LARGE SCALE GENOMIC DNA]</scope>
    <source>
        <strain evidence="4 6">WMS-il1</strain>
    </source>
</reference>
<dbReference type="GO" id="GO:0005634">
    <property type="term" value="C:nucleus"/>
    <property type="evidence" value="ECO:0007669"/>
    <property type="project" value="TreeGrafter"/>
</dbReference>
<dbReference type="EMBL" id="CABIJS010000299">
    <property type="protein sequence ID" value="VUZ48497.1"/>
    <property type="molecule type" value="Genomic_DNA"/>
</dbReference>
<dbReference type="EMBL" id="UYSG01011151">
    <property type="protein sequence ID" value="VDL61148.1"/>
    <property type="molecule type" value="Genomic_DNA"/>
</dbReference>
<dbReference type="InterPro" id="IPR029071">
    <property type="entry name" value="Ubiquitin-like_domsf"/>
</dbReference>
<evidence type="ECO:0000313" key="4">
    <source>
        <dbReference type="EMBL" id="VUZ48497.1"/>
    </source>
</evidence>
<keyword evidence="6" id="KW-1185">Reference proteome</keyword>
<gene>
    <name evidence="3" type="ORF">HDID_LOCUS8830</name>
    <name evidence="4" type="ORF">WMSIL1_LOCUS7835</name>
</gene>
<dbReference type="Gene3D" id="3.10.20.90">
    <property type="entry name" value="Phosphatidylinositol 3-kinase Catalytic Subunit, Chain A, domain 1"/>
    <property type="match status" value="1"/>
</dbReference>
<dbReference type="Pfam" id="PF03031">
    <property type="entry name" value="NIF"/>
    <property type="match status" value="2"/>
</dbReference>
<proteinExistence type="predicted"/>
<dbReference type="PANTHER" id="PTHR48493">
    <property type="entry name" value="UBIQUITIN-LIKE DOMAIN-CONTAINING CTD PHOSPHATASE 1"/>
    <property type="match status" value="1"/>
</dbReference>
<dbReference type="SUPFAM" id="SSF56784">
    <property type="entry name" value="HAD-like"/>
    <property type="match status" value="1"/>
</dbReference>
<dbReference type="Gene3D" id="3.40.50.1000">
    <property type="entry name" value="HAD superfamily/HAD-like"/>
    <property type="match status" value="1"/>
</dbReference>
<evidence type="ECO:0000313" key="5">
    <source>
        <dbReference type="Proteomes" id="UP000274504"/>
    </source>
</evidence>
<feature type="domain" description="FCP1 homology" evidence="2">
    <location>
        <begin position="139"/>
        <end position="332"/>
    </location>
</feature>
<dbReference type="AlphaFoldDB" id="A0A0R3STS1"/>
<dbReference type="WBParaSite" id="HDID_0000883201-mRNA-1">
    <property type="protein sequence ID" value="HDID_0000883201-mRNA-1"/>
    <property type="gene ID" value="HDID_0000883201"/>
</dbReference>
<name>A0A0R3STS1_HYMDI</name>
<dbReference type="GO" id="GO:0090364">
    <property type="term" value="P:regulation of proteasome assembly"/>
    <property type="evidence" value="ECO:0007669"/>
    <property type="project" value="InterPro"/>
</dbReference>
<dbReference type="InterPro" id="IPR004274">
    <property type="entry name" value="FCP1_dom"/>
</dbReference>
<evidence type="ECO:0000313" key="7">
    <source>
        <dbReference type="WBParaSite" id="HDID_0000883201-mRNA-1"/>
    </source>
</evidence>
<accession>A0A0R3STS1</accession>
<dbReference type="PANTHER" id="PTHR48493:SF1">
    <property type="entry name" value="UBIQUITIN-LIKE DOMAIN-CONTAINING CTD PHOSPHATASE 1"/>
    <property type="match status" value="1"/>
</dbReference>
<dbReference type="Proteomes" id="UP000274504">
    <property type="component" value="Unassembled WGS sequence"/>
</dbReference>
<evidence type="ECO:0000313" key="3">
    <source>
        <dbReference type="EMBL" id="VDL61148.1"/>
    </source>
</evidence>
<dbReference type="STRING" id="6216.A0A0R3STS1"/>
<dbReference type="SUPFAM" id="SSF54236">
    <property type="entry name" value="Ubiquitin-like"/>
    <property type="match status" value="1"/>
</dbReference>
<evidence type="ECO:0000259" key="2">
    <source>
        <dbReference type="PROSITE" id="PS50969"/>
    </source>
</evidence>
<reference evidence="3 5" key="2">
    <citation type="submission" date="2018-11" db="EMBL/GenBank/DDBJ databases">
        <authorList>
            <consortium name="Pathogen Informatics"/>
        </authorList>
    </citation>
    <scope>NUCLEOTIDE SEQUENCE [LARGE SCALE GENOMIC DNA]</scope>
</reference>
<organism evidence="7">
    <name type="scientific">Hymenolepis diminuta</name>
    <name type="common">Rat tapeworm</name>
    <dbReference type="NCBI Taxonomy" id="6216"/>
    <lineage>
        <taxon>Eukaryota</taxon>
        <taxon>Metazoa</taxon>
        <taxon>Spiralia</taxon>
        <taxon>Lophotrochozoa</taxon>
        <taxon>Platyhelminthes</taxon>
        <taxon>Cestoda</taxon>
        <taxon>Eucestoda</taxon>
        <taxon>Cyclophyllidea</taxon>
        <taxon>Hymenolepididae</taxon>
        <taxon>Hymenolepis</taxon>
    </lineage>
</organism>
<evidence type="ECO:0000313" key="6">
    <source>
        <dbReference type="Proteomes" id="UP000321570"/>
    </source>
</evidence>
<feature type="region of interest" description="Disordered" evidence="1">
    <location>
        <begin position="356"/>
        <end position="390"/>
    </location>
</feature>
<reference evidence="7" key="1">
    <citation type="submission" date="2016-04" db="UniProtKB">
        <authorList>
            <consortium name="WormBaseParasite"/>
        </authorList>
    </citation>
    <scope>IDENTIFICATION</scope>
</reference>